<gene>
    <name evidence="2" type="ORF">PENSTE_c010G03987</name>
</gene>
<name>A0A1V6T7G4_9EURO</name>
<evidence type="ECO:0000259" key="1">
    <source>
        <dbReference type="SMART" id="SM01111"/>
    </source>
</evidence>
<dbReference type="InterPro" id="IPR036673">
    <property type="entry name" value="Cyanovirin-N_sf"/>
</dbReference>
<feature type="domain" description="Cyanovirin-N" evidence="1">
    <location>
        <begin position="2"/>
        <end position="108"/>
    </location>
</feature>
<dbReference type="Pfam" id="PF08881">
    <property type="entry name" value="CVNH"/>
    <property type="match status" value="1"/>
</dbReference>
<accession>A0A1V6T7G4</accession>
<evidence type="ECO:0000313" key="3">
    <source>
        <dbReference type="Proteomes" id="UP000191285"/>
    </source>
</evidence>
<sequence>MSFQNSACDVHLSAQPGATSLVAICNNDEGTGLETRLLLDDYLGNEDGHITWGGKNFSKNARNISISSDGPQHVPILHCDLAGSDGKFVSSEIDLADHIANIDGELVVLPY</sequence>
<protein>
    <recommendedName>
        <fullName evidence="1">Cyanovirin-N domain-containing protein</fullName>
    </recommendedName>
</protein>
<organism evidence="2 3">
    <name type="scientific">Penicillium steckii</name>
    <dbReference type="NCBI Taxonomy" id="303698"/>
    <lineage>
        <taxon>Eukaryota</taxon>
        <taxon>Fungi</taxon>
        <taxon>Dikarya</taxon>
        <taxon>Ascomycota</taxon>
        <taxon>Pezizomycotina</taxon>
        <taxon>Eurotiomycetes</taxon>
        <taxon>Eurotiomycetidae</taxon>
        <taxon>Eurotiales</taxon>
        <taxon>Aspergillaceae</taxon>
        <taxon>Penicillium</taxon>
    </lineage>
</organism>
<comment type="caution">
    <text evidence="2">The sequence shown here is derived from an EMBL/GenBank/DDBJ whole genome shotgun (WGS) entry which is preliminary data.</text>
</comment>
<dbReference type="STRING" id="303698.A0A1V6T7G4"/>
<dbReference type="SUPFAM" id="SSF51322">
    <property type="entry name" value="Cyanovirin-N"/>
    <property type="match status" value="1"/>
</dbReference>
<dbReference type="AlphaFoldDB" id="A0A1V6T7G4"/>
<dbReference type="SMART" id="SM01111">
    <property type="entry name" value="CVNH"/>
    <property type="match status" value="1"/>
</dbReference>
<dbReference type="OrthoDB" id="2441380at2759"/>
<dbReference type="Gene3D" id="2.30.60.10">
    <property type="entry name" value="Cyanovirin-N"/>
    <property type="match status" value="1"/>
</dbReference>
<dbReference type="PANTHER" id="PTHR42076">
    <property type="entry name" value="CYANOVIRIN-N HOMOLOG"/>
    <property type="match status" value="1"/>
</dbReference>
<dbReference type="PANTHER" id="PTHR42076:SF1">
    <property type="entry name" value="CYANOVIRIN-N DOMAIN-CONTAINING PROTEIN"/>
    <property type="match status" value="1"/>
</dbReference>
<dbReference type="EMBL" id="MLKD01000010">
    <property type="protein sequence ID" value="OQE22285.1"/>
    <property type="molecule type" value="Genomic_DNA"/>
</dbReference>
<dbReference type="Proteomes" id="UP000191285">
    <property type="component" value="Unassembled WGS sequence"/>
</dbReference>
<evidence type="ECO:0000313" key="2">
    <source>
        <dbReference type="EMBL" id="OQE22285.1"/>
    </source>
</evidence>
<proteinExistence type="predicted"/>
<dbReference type="InterPro" id="IPR011058">
    <property type="entry name" value="Cyanovirin-N"/>
</dbReference>
<keyword evidence="3" id="KW-1185">Reference proteome</keyword>
<reference evidence="3" key="1">
    <citation type="journal article" date="2017" name="Nat. Microbiol.">
        <title>Global analysis of biosynthetic gene clusters reveals vast potential of secondary metabolite production in Penicillium species.</title>
        <authorList>
            <person name="Nielsen J.C."/>
            <person name="Grijseels S."/>
            <person name="Prigent S."/>
            <person name="Ji B."/>
            <person name="Dainat J."/>
            <person name="Nielsen K.F."/>
            <person name="Frisvad J.C."/>
            <person name="Workman M."/>
            <person name="Nielsen J."/>
        </authorList>
    </citation>
    <scope>NUCLEOTIDE SEQUENCE [LARGE SCALE GENOMIC DNA]</scope>
    <source>
        <strain evidence="3">IBT 24891</strain>
    </source>
</reference>